<sequence length="133" mass="13231">MLSLIVDGMLAVPAVMIGGDVMVVGAPPSAKADLSSALVVCNSVTVAGGLVVVGGVTGVTGVDGVVPGAAGLAVPELPPEACVVPSPPPPPQPDTSPTARAIDKAASFDFIPFSFLFLNYLHEVSTAALRQRA</sequence>
<organism evidence="1 2">
    <name type="scientific">Cupriavidus metallidurans (strain ATCC 43123 / DSM 2839 / NBRC 102507 / CH34)</name>
    <name type="common">Ralstonia metallidurans</name>
    <dbReference type="NCBI Taxonomy" id="266264"/>
    <lineage>
        <taxon>Bacteria</taxon>
        <taxon>Pseudomonadati</taxon>
        <taxon>Pseudomonadota</taxon>
        <taxon>Betaproteobacteria</taxon>
        <taxon>Burkholderiales</taxon>
        <taxon>Burkholderiaceae</taxon>
        <taxon>Cupriavidus</taxon>
    </lineage>
</organism>
<name>D3DYB7_CUPMC</name>
<geneLocation type="plasmid" evidence="1 2">
    <name>megaplasmid</name>
</geneLocation>
<dbReference type="HOGENOM" id="CLU_1904992_0_0_4"/>
<dbReference type="Proteomes" id="UP000002429">
    <property type="component" value="Plasmid megaplasmid"/>
</dbReference>
<keyword evidence="1" id="KW-0614">Plasmid</keyword>
<evidence type="ECO:0000313" key="2">
    <source>
        <dbReference type="Proteomes" id="UP000002429"/>
    </source>
</evidence>
<reference evidence="2" key="1">
    <citation type="journal article" date="2010" name="PLoS ONE">
        <title>The complete genome sequence of Cupriavidus metallidurans strain CH34, a master survivalist in harsh and anthropogenic environments.</title>
        <authorList>
            <person name="Janssen P.J."/>
            <person name="Van Houdt R."/>
            <person name="Moors H."/>
            <person name="Monsieurs P."/>
            <person name="Morin N."/>
            <person name="Michaux A."/>
            <person name="Benotmane M.A."/>
            <person name="Leys N."/>
            <person name="Vallaeys T."/>
            <person name="Lapidus A."/>
            <person name="Monchy S."/>
            <person name="Medigue C."/>
            <person name="Taghavi S."/>
            <person name="McCorkle S."/>
            <person name="Dunn J."/>
            <person name="van der Lelie D."/>
            <person name="Mergeay M."/>
        </authorList>
    </citation>
    <scope>NUCLEOTIDE SEQUENCE [LARGE SCALE GENOMIC DNA]</scope>
    <source>
        <strain evidence="2">ATCC 43123 / DSM 2839 / NBRC 102507 / CH34</strain>
    </source>
</reference>
<dbReference type="AlphaFoldDB" id="D3DYB7"/>
<dbReference type="EMBL" id="CP000353">
    <property type="protein sequence ID" value="ADC45287.1"/>
    <property type="molecule type" value="Genomic_DNA"/>
</dbReference>
<keyword evidence="2" id="KW-1185">Reference proteome</keyword>
<dbReference type="KEGG" id="rme:Rmet_6705"/>
<protein>
    <submittedName>
        <fullName evidence="1">Uncharacterized protein</fullName>
    </submittedName>
</protein>
<accession>D3DYB7</accession>
<proteinExistence type="predicted"/>
<gene>
    <name evidence="1" type="ordered locus">Rmet_6705</name>
</gene>
<evidence type="ECO:0000313" key="1">
    <source>
        <dbReference type="EMBL" id="ADC45287.1"/>
    </source>
</evidence>